<name>A0AAV7PBH5_PLEWA</name>
<keyword evidence="2" id="KW-1185">Reference proteome</keyword>
<organism evidence="1 2">
    <name type="scientific">Pleurodeles waltl</name>
    <name type="common">Iberian ribbed newt</name>
    <dbReference type="NCBI Taxonomy" id="8319"/>
    <lineage>
        <taxon>Eukaryota</taxon>
        <taxon>Metazoa</taxon>
        <taxon>Chordata</taxon>
        <taxon>Craniata</taxon>
        <taxon>Vertebrata</taxon>
        <taxon>Euteleostomi</taxon>
        <taxon>Amphibia</taxon>
        <taxon>Batrachia</taxon>
        <taxon>Caudata</taxon>
        <taxon>Salamandroidea</taxon>
        <taxon>Salamandridae</taxon>
        <taxon>Pleurodelinae</taxon>
        <taxon>Pleurodeles</taxon>
    </lineage>
</organism>
<proteinExistence type="predicted"/>
<evidence type="ECO:0000313" key="2">
    <source>
        <dbReference type="Proteomes" id="UP001066276"/>
    </source>
</evidence>
<dbReference type="EMBL" id="JANPWB010000011">
    <property type="protein sequence ID" value="KAJ1125682.1"/>
    <property type="molecule type" value="Genomic_DNA"/>
</dbReference>
<evidence type="ECO:0000313" key="1">
    <source>
        <dbReference type="EMBL" id="KAJ1125682.1"/>
    </source>
</evidence>
<dbReference type="Proteomes" id="UP001066276">
    <property type="component" value="Chromosome 7"/>
</dbReference>
<dbReference type="AlphaFoldDB" id="A0AAV7PBH5"/>
<accession>A0AAV7PBH5</accession>
<gene>
    <name evidence="1" type="ORF">NDU88_004105</name>
</gene>
<reference evidence="1" key="1">
    <citation type="journal article" date="2022" name="bioRxiv">
        <title>Sequencing and chromosome-scale assembly of the giantPleurodeles waltlgenome.</title>
        <authorList>
            <person name="Brown T."/>
            <person name="Elewa A."/>
            <person name="Iarovenko S."/>
            <person name="Subramanian E."/>
            <person name="Araus A.J."/>
            <person name="Petzold A."/>
            <person name="Susuki M."/>
            <person name="Suzuki K.-i.T."/>
            <person name="Hayashi T."/>
            <person name="Toyoda A."/>
            <person name="Oliveira C."/>
            <person name="Osipova E."/>
            <person name="Leigh N.D."/>
            <person name="Simon A."/>
            <person name="Yun M.H."/>
        </authorList>
    </citation>
    <scope>NUCLEOTIDE SEQUENCE</scope>
    <source>
        <strain evidence="1">20211129_DDA</strain>
        <tissue evidence="1">Liver</tissue>
    </source>
</reference>
<protein>
    <submittedName>
        <fullName evidence="1">Uncharacterized protein</fullName>
    </submittedName>
</protein>
<comment type="caution">
    <text evidence="1">The sequence shown here is derived from an EMBL/GenBank/DDBJ whole genome shotgun (WGS) entry which is preliminary data.</text>
</comment>
<sequence>MTAPSFVSLLALTSLPPLSFTISGTIICLHRVFYGRHSARLSILQSLFHLYLYTKSDLNERFGLLRPVYTPTSCYHTSIRVLTGSAGYAALPGSAGYAALPASVIQPTLKLPTTWTAGDKLAAAIKPSVIRLLWLQFISVAGAVTGDTAQDTDAEQTKNEERGAF</sequence>